<dbReference type="InterPro" id="IPR000210">
    <property type="entry name" value="BTB/POZ_dom"/>
</dbReference>
<proteinExistence type="inferred from homology"/>
<dbReference type="PANTHER" id="PTHR16255">
    <property type="entry name" value="REQUIRED FOR MEIOTIC NUCLEAR DIVISION PROTEIN 1 HOMOLOG"/>
    <property type="match status" value="1"/>
</dbReference>
<keyword evidence="2" id="KW-0862">Zinc</keyword>
<dbReference type="Pfam" id="PF00096">
    <property type="entry name" value="zf-C2H2"/>
    <property type="match status" value="2"/>
</dbReference>
<dbReference type="SMART" id="SM00225">
    <property type="entry name" value="BTB"/>
    <property type="match status" value="1"/>
</dbReference>
<dbReference type="Pfam" id="PF02582">
    <property type="entry name" value="DUF155"/>
    <property type="match status" value="1"/>
</dbReference>
<dbReference type="SMART" id="SM00355">
    <property type="entry name" value="ZnF_C2H2"/>
    <property type="match status" value="4"/>
</dbReference>
<dbReference type="EMBL" id="WHWB01034364">
    <property type="protein sequence ID" value="KAJ7411052.1"/>
    <property type="molecule type" value="Genomic_DNA"/>
</dbReference>
<dbReference type="Gene3D" id="3.30.160.60">
    <property type="entry name" value="Classic Zinc Finger"/>
    <property type="match status" value="2"/>
</dbReference>
<dbReference type="Pfam" id="PF00651">
    <property type="entry name" value="BTB"/>
    <property type="match status" value="1"/>
</dbReference>
<feature type="domain" description="C2H2-type" evidence="5">
    <location>
        <begin position="835"/>
        <end position="853"/>
    </location>
</feature>
<dbReference type="SUPFAM" id="SSF57667">
    <property type="entry name" value="beta-beta-alpha zinc fingers"/>
    <property type="match status" value="3"/>
</dbReference>
<dbReference type="PROSITE" id="PS00028">
    <property type="entry name" value="ZINC_FINGER_C2H2_1"/>
    <property type="match status" value="2"/>
</dbReference>
<gene>
    <name evidence="6" type="ORF">WISP_104892</name>
</gene>
<feature type="domain" description="C2H2-type" evidence="5">
    <location>
        <begin position="750"/>
        <end position="777"/>
    </location>
</feature>
<evidence type="ECO:0000313" key="6">
    <source>
        <dbReference type="EMBL" id="KAJ7411052.1"/>
    </source>
</evidence>
<comment type="caution">
    <text evidence="6">The sequence shown here is derived from an EMBL/GenBank/DDBJ whole genome shotgun (WGS) entry which is preliminary data.</text>
</comment>
<dbReference type="PROSITE" id="PS50157">
    <property type="entry name" value="ZINC_FINGER_C2H2_2"/>
    <property type="match status" value="3"/>
</dbReference>
<dbReference type="PROSITE" id="PS50097">
    <property type="entry name" value="BTB"/>
    <property type="match status" value="1"/>
</dbReference>
<reference evidence="6" key="1">
    <citation type="submission" date="2019-10" db="EMBL/GenBank/DDBJ databases">
        <authorList>
            <person name="Soares A.E.R."/>
            <person name="Aleixo A."/>
            <person name="Schneider P."/>
            <person name="Miyaki C.Y."/>
            <person name="Schneider M.P."/>
            <person name="Mello C."/>
            <person name="Vasconcelos A.T.R."/>
        </authorList>
    </citation>
    <scope>NUCLEOTIDE SEQUENCE</scope>
    <source>
        <tissue evidence="6">Muscle</tissue>
    </source>
</reference>
<evidence type="ECO:0000256" key="2">
    <source>
        <dbReference type="PROSITE-ProRule" id="PRU00042"/>
    </source>
</evidence>
<sequence>MMTENYKLNTERIKKLRNTPSRFYTVVSAGKIIPKHGNQPVKRPPKAPRTKQPSRTNLPLSDMENLMQCTAFATADEYHLGNLCHDLTSHGYVEITSLPRDAANVLVVSTEKSAKEDDPGMIFFFREGAVVFWNVEDKSAEYVKLSDIVDDTETYKVHSIFIRMKNIMRVLEQHEIQPYEVALVHWENEEMSYRIGEGQSKLHKGQIILNSELDSDEVVLQKFAFSNALCLSVKLAIWESLLDNFVESIQSIPEILKSRRKVKLSHADVMQKIGELFALRHRINLSSDLLITPDFYWDREKLEELYDKMCQFLNINRRVKVMNEKLQHCMELTDLMRNHLNEKHALRLEWMIVILITIEYIFFNYCGNNIPASPLNACLNKYLKKECKKMDLANHGLILLQQLNAQREFGFLCDCTVAIGDVYFKAHKSVLASFSNYFKMLFVHQTSECVRLKATDIQPDIFSYLLHLMYTGKMAPQLIDPVRLEQGIKFLHAYPLIQEASLASQGTFSHPDQVFPLASSLYGIQIADHQIRHPTKVTSATDKLGREPRPQTSRMNQEQVSEGSQLSQLTTTLPQVTRTNMSTSDPLPSSLSPELVSAAGNNSPAGEEANMEASSSDEQPASLTIAHVKPSIMKRNGSFPKYYACHLCGRRFNLRSSLREHLQIHTGVPFTSSQQGESNISLSLCNNTADKDAMEVPEAGMISDSELQQISDSPIIDGQQQSETPPPSDIADIDNLEQADQEREVKRRKYECSICGRKFIQKSHWREHMYIHTGKPFKCSTCDKSFCRANQAARHVCLNQSMDTYTMVDKQTLELCTFEEGSQMDNMLVQTNKPYKCNLCDKTFSTPNEVVKHSCQNQNSVFTLEEDRSILLGGGDTEATETDNAVLASIKKEQEAVLLD</sequence>
<dbReference type="CDD" id="cd18193">
    <property type="entry name" value="BTB_POZ_ZBTB2"/>
    <property type="match status" value="1"/>
</dbReference>
<dbReference type="Gene3D" id="3.30.710.10">
    <property type="entry name" value="Potassium Channel Kv1.1, Chain A"/>
    <property type="match status" value="1"/>
</dbReference>
<dbReference type="InterPro" id="IPR011333">
    <property type="entry name" value="SKP1/BTB/POZ_sf"/>
</dbReference>
<feature type="region of interest" description="Disordered" evidence="3">
    <location>
        <begin position="536"/>
        <end position="620"/>
    </location>
</feature>
<dbReference type="InterPro" id="IPR003734">
    <property type="entry name" value="DUF155"/>
</dbReference>
<keyword evidence="2" id="KW-0863">Zinc-finger</keyword>
<evidence type="ECO:0000259" key="5">
    <source>
        <dbReference type="PROSITE" id="PS50157"/>
    </source>
</evidence>
<keyword evidence="2" id="KW-0479">Metal-binding</keyword>
<feature type="region of interest" description="Disordered" evidence="3">
    <location>
        <begin position="34"/>
        <end position="59"/>
    </location>
</feature>
<name>A0ABQ9D3A7_9PASS</name>
<feature type="compositionally biased region" description="Low complexity" evidence="3">
    <location>
        <begin position="582"/>
        <end position="597"/>
    </location>
</feature>
<dbReference type="SUPFAM" id="SSF54695">
    <property type="entry name" value="POZ domain"/>
    <property type="match status" value="1"/>
</dbReference>
<organism evidence="6 7">
    <name type="scientific">Willisornis vidua</name>
    <name type="common">Xingu scale-backed antbird</name>
    <dbReference type="NCBI Taxonomy" id="1566151"/>
    <lineage>
        <taxon>Eukaryota</taxon>
        <taxon>Metazoa</taxon>
        <taxon>Chordata</taxon>
        <taxon>Craniata</taxon>
        <taxon>Vertebrata</taxon>
        <taxon>Euteleostomi</taxon>
        <taxon>Archelosauria</taxon>
        <taxon>Archosauria</taxon>
        <taxon>Dinosauria</taxon>
        <taxon>Saurischia</taxon>
        <taxon>Theropoda</taxon>
        <taxon>Coelurosauria</taxon>
        <taxon>Aves</taxon>
        <taxon>Neognathae</taxon>
        <taxon>Neoaves</taxon>
        <taxon>Telluraves</taxon>
        <taxon>Australaves</taxon>
        <taxon>Passeriformes</taxon>
        <taxon>Thamnophilidae</taxon>
        <taxon>Willisornis</taxon>
    </lineage>
</organism>
<feature type="domain" description="BTB" evidence="4">
    <location>
        <begin position="413"/>
        <end position="478"/>
    </location>
</feature>
<evidence type="ECO:0000259" key="4">
    <source>
        <dbReference type="PROSITE" id="PS50097"/>
    </source>
</evidence>
<dbReference type="InterPro" id="IPR013087">
    <property type="entry name" value="Znf_C2H2_type"/>
</dbReference>
<feature type="compositionally biased region" description="Polar residues" evidence="3">
    <location>
        <begin position="550"/>
        <end position="581"/>
    </location>
</feature>
<evidence type="ECO:0000256" key="3">
    <source>
        <dbReference type="SAM" id="MobiDB-lite"/>
    </source>
</evidence>
<protein>
    <submittedName>
        <fullName evidence="6">Zinc finger and BTB domain-containing protein 2</fullName>
    </submittedName>
</protein>
<keyword evidence="7" id="KW-1185">Reference proteome</keyword>
<dbReference type="InterPro" id="IPR051624">
    <property type="entry name" value="RMD1/Sad1-interacting"/>
</dbReference>
<evidence type="ECO:0000256" key="1">
    <source>
        <dbReference type="ARBA" id="ARBA00008306"/>
    </source>
</evidence>
<dbReference type="Proteomes" id="UP001145742">
    <property type="component" value="Unassembled WGS sequence"/>
</dbReference>
<dbReference type="InterPro" id="IPR036236">
    <property type="entry name" value="Znf_C2H2_sf"/>
</dbReference>
<dbReference type="PANTHER" id="PTHR16255:SF1">
    <property type="entry name" value="REQUIRED FOR MEIOTIC NUCLEAR DIVISION PROTEIN 1 HOMOLOG"/>
    <property type="match status" value="1"/>
</dbReference>
<evidence type="ECO:0000313" key="7">
    <source>
        <dbReference type="Proteomes" id="UP001145742"/>
    </source>
</evidence>
<accession>A0ABQ9D3A7</accession>
<feature type="domain" description="C2H2-type" evidence="5">
    <location>
        <begin position="643"/>
        <end position="667"/>
    </location>
</feature>
<comment type="similarity">
    <text evidence="1">Belongs to the RMD1/sif2 family.</text>
</comment>